<proteinExistence type="predicted"/>
<evidence type="ECO:0000313" key="1">
    <source>
        <dbReference type="EMBL" id="KAA5539128.1"/>
    </source>
</evidence>
<dbReference type="Proteomes" id="UP000323426">
    <property type="component" value="Unassembled WGS sequence"/>
</dbReference>
<organism evidence="1 2">
    <name type="scientific">Adhaeribacter rhizoryzae</name>
    <dbReference type="NCBI Taxonomy" id="2607907"/>
    <lineage>
        <taxon>Bacteria</taxon>
        <taxon>Pseudomonadati</taxon>
        <taxon>Bacteroidota</taxon>
        <taxon>Cytophagia</taxon>
        <taxon>Cytophagales</taxon>
        <taxon>Hymenobacteraceae</taxon>
        <taxon>Adhaeribacter</taxon>
    </lineage>
</organism>
<dbReference type="AlphaFoldDB" id="A0A5M6CV51"/>
<keyword evidence="2" id="KW-1185">Reference proteome</keyword>
<sequence>MKINIELEKEDFETIKISLDLAATYWKAAAEKEKEPVHRSNFLKLHTKYSNLCDYIKSYSKY</sequence>
<reference evidence="1 2" key="1">
    <citation type="submission" date="2019-09" db="EMBL/GenBank/DDBJ databases">
        <title>Genome sequence and assembly of Adhaeribacter sp.</title>
        <authorList>
            <person name="Chhetri G."/>
        </authorList>
    </citation>
    <scope>NUCLEOTIDE SEQUENCE [LARGE SCALE GENOMIC DNA]</scope>
    <source>
        <strain evidence="1 2">DK36</strain>
    </source>
</reference>
<evidence type="ECO:0000313" key="2">
    <source>
        <dbReference type="Proteomes" id="UP000323426"/>
    </source>
</evidence>
<name>A0A5M6CV51_9BACT</name>
<dbReference type="RefSeq" id="WP_150093244.1">
    <property type="nucleotide sequence ID" value="NZ_VWSF01000035.1"/>
</dbReference>
<protein>
    <submittedName>
        <fullName evidence="1">Uncharacterized protein</fullName>
    </submittedName>
</protein>
<accession>A0A5M6CV51</accession>
<comment type="caution">
    <text evidence="1">The sequence shown here is derived from an EMBL/GenBank/DDBJ whole genome shotgun (WGS) entry which is preliminary data.</text>
</comment>
<dbReference type="EMBL" id="VWSF01000035">
    <property type="protein sequence ID" value="KAA5539128.1"/>
    <property type="molecule type" value="Genomic_DNA"/>
</dbReference>
<gene>
    <name evidence="1" type="ORF">F0145_24995</name>
</gene>